<dbReference type="Proteomes" id="UP000789901">
    <property type="component" value="Unassembled WGS sequence"/>
</dbReference>
<comment type="caution">
    <text evidence="1">The sequence shown here is derived from an EMBL/GenBank/DDBJ whole genome shotgun (WGS) entry which is preliminary data.</text>
</comment>
<organism evidence="1 2">
    <name type="scientific">Gigaspora margarita</name>
    <dbReference type="NCBI Taxonomy" id="4874"/>
    <lineage>
        <taxon>Eukaryota</taxon>
        <taxon>Fungi</taxon>
        <taxon>Fungi incertae sedis</taxon>
        <taxon>Mucoromycota</taxon>
        <taxon>Glomeromycotina</taxon>
        <taxon>Glomeromycetes</taxon>
        <taxon>Diversisporales</taxon>
        <taxon>Gigasporaceae</taxon>
        <taxon>Gigaspora</taxon>
    </lineage>
</organism>
<keyword evidence="2" id="KW-1185">Reference proteome</keyword>
<evidence type="ECO:0000313" key="2">
    <source>
        <dbReference type="Proteomes" id="UP000789901"/>
    </source>
</evidence>
<accession>A0ABN7XHM7</accession>
<gene>
    <name evidence="1" type="ORF">GMARGA_LOCUS43598</name>
</gene>
<dbReference type="EMBL" id="CAJVQB010142290">
    <property type="protein sequence ID" value="CAG8854777.1"/>
    <property type="molecule type" value="Genomic_DNA"/>
</dbReference>
<sequence length="60" mass="6761">LKSSIGFKVDVNEFGNEKVCTFNFKIIPNPAQSGQTRIFWVKTDLTVGSDQNPNPIRTDF</sequence>
<proteinExistence type="predicted"/>
<name>A0ABN7XHM7_GIGMA</name>
<evidence type="ECO:0000313" key="1">
    <source>
        <dbReference type="EMBL" id="CAG8854777.1"/>
    </source>
</evidence>
<reference evidence="1 2" key="1">
    <citation type="submission" date="2021-06" db="EMBL/GenBank/DDBJ databases">
        <authorList>
            <person name="Kallberg Y."/>
            <person name="Tangrot J."/>
            <person name="Rosling A."/>
        </authorList>
    </citation>
    <scope>NUCLEOTIDE SEQUENCE [LARGE SCALE GENOMIC DNA]</scope>
    <source>
        <strain evidence="1 2">120-4 pot B 10/14</strain>
    </source>
</reference>
<feature type="non-terminal residue" evidence="1">
    <location>
        <position position="60"/>
    </location>
</feature>
<protein>
    <submittedName>
        <fullName evidence="1">27156_t:CDS:1</fullName>
    </submittedName>
</protein>
<feature type="non-terminal residue" evidence="1">
    <location>
        <position position="1"/>
    </location>
</feature>